<gene>
    <name evidence="1" type="ORF">RPATATE_1366</name>
</gene>
<dbReference type="Proteomes" id="UP000035491">
    <property type="component" value="Unassembled WGS sequence"/>
</dbReference>
<evidence type="ECO:0000313" key="1">
    <source>
        <dbReference type="EMBL" id="KJW01544.1"/>
    </source>
</evidence>
<reference evidence="1 2" key="1">
    <citation type="submission" date="2015-02" db="EMBL/GenBank/DDBJ databases">
        <title>Genome Sequencing of Rickettsiales.</title>
        <authorList>
            <person name="Daugherty S.C."/>
            <person name="Su Q."/>
            <person name="Abolude K."/>
            <person name="Beier-Sexton M."/>
            <person name="Carlyon J.A."/>
            <person name="Carter R."/>
            <person name="Day N.P."/>
            <person name="Dumler S.J."/>
            <person name="Dyachenko V."/>
            <person name="Godinez A."/>
            <person name="Kurtti T.J."/>
            <person name="Lichay M."/>
            <person name="Mullins K.E."/>
            <person name="Ott S."/>
            <person name="Pappas-Brown V."/>
            <person name="Paris D.H."/>
            <person name="Patel P."/>
            <person name="Richards A.L."/>
            <person name="Sadzewicz L."/>
            <person name="Sears K."/>
            <person name="Seidman D."/>
            <person name="Sengamalay N."/>
            <person name="Stenos J."/>
            <person name="Tallon L.J."/>
            <person name="Vincent G."/>
            <person name="Fraser C.M."/>
            <person name="Munderloh U."/>
            <person name="Dunning-Hotopp J.C."/>
        </authorList>
    </citation>
    <scope>NUCLEOTIDE SEQUENCE [LARGE SCALE GENOMIC DNA]</scope>
    <source>
        <strain evidence="1 2">Tate's Hell</strain>
    </source>
</reference>
<protein>
    <submittedName>
        <fullName evidence="1">Uncharacterized protein</fullName>
    </submittedName>
</protein>
<proteinExistence type="predicted"/>
<comment type="caution">
    <text evidence="1">The sequence shown here is derived from an EMBL/GenBank/DDBJ whole genome shotgun (WGS) entry which is preliminary data.</text>
</comment>
<name>A0ABR5DS11_RICPA</name>
<sequence length="49" mass="5934">MLLYRLIKVSNSYYWHLLCSFIGSLYQNGNILNNGEFLVLQKINWFFMQ</sequence>
<dbReference type="EMBL" id="LAOO01000001">
    <property type="protein sequence ID" value="KJW01544.1"/>
    <property type="molecule type" value="Genomic_DNA"/>
</dbReference>
<evidence type="ECO:0000313" key="2">
    <source>
        <dbReference type="Proteomes" id="UP000035491"/>
    </source>
</evidence>
<keyword evidence="2" id="KW-1185">Reference proteome</keyword>
<accession>A0ABR5DS11</accession>
<organism evidence="1 2">
    <name type="scientific">Rickettsia parkeri str. Tate's Hell</name>
    <dbReference type="NCBI Taxonomy" id="1359189"/>
    <lineage>
        <taxon>Bacteria</taxon>
        <taxon>Pseudomonadati</taxon>
        <taxon>Pseudomonadota</taxon>
        <taxon>Alphaproteobacteria</taxon>
        <taxon>Rickettsiales</taxon>
        <taxon>Rickettsiaceae</taxon>
        <taxon>Rickettsieae</taxon>
        <taxon>Rickettsia</taxon>
        <taxon>spotted fever group</taxon>
    </lineage>
</organism>